<evidence type="ECO:0000313" key="5">
    <source>
        <dbReference type="Proteomes" id="UP001196843"/>
    </source>
</evidence>
<sequence>MWPAVTATACILATVWVMAATRIDAPTAAAIGAITTPTATVLVVILQRTRTADHELRPNSGSSTKDQMNRVEAMVKTLVIEQGDMRRDIGGLRAENRDDRKAAADDRRAASDQFEELRGWVRRIEKQLKENP</sequence>
<dbReference type="Proteomes" id="UP001196843">
    <property type="component" value="Unassembled WGS sequence"/>
</dbReference>
<feature type="region of interest" description="Disordered" evidence="1">
    <location>
        <begin position="90"/>
        <end position="111"/>
    </location>
</feature>
<protein>
    <recommendedName>
        <fullName evidence="6">DUF2746 domain-containing protein</fullName>
    </recommendedName>
</protein>
<keyword evidence="2" id="KW-0472">Membrane</keyword>
<dbReference type="RefSeq" id="WP_220301375.1">
    <property type="nucleotide sequence ID" value="NZ_JAEUAW010000010.1"/>
</dbReference>
<feature type="signal peptide" evidence="3">
    <location>
        <begin position="1"/>
        <end position="19"/>
    </location>
</feature>
<evidence type="ECO:0000313" key="4">
    <source>
        <dbReference type="EMBL" id="MBW9094652.1"/>
    </source>
</evidence>
<evidence type="ECO:0000256" key="1">
    <source>
        <dbReference type="SAM" id="MobiDB-lite"/>
    </source>
</evidence>
<evidence type="ECO:0000256" key="2">
    <source>
        <dbReference type="SAM" id="Phobius"/>
    </source>
</evidence>
<keyword evidence="2" id="KW-1133">Transmembrane helix</keyword>
<keyword evidence="2" id="KW-0812">Transmembrane</keyword>
<evidence type="ECO:0008006" key="6">
    <source>
        <dbReference type="Google" id="ProtNLM"/>
    </source>
</evidence>
<keyword evidence="3" id="KW-0732">Signal</keyword>
<organism evidence="4 5">
    <name type="scientific">Microbacterium jejuense</name>
    <dbReference type="NCBI Taxonomy" id="1263637"/>
    <lineage>
        <taxon>Bacteria</taxon>
        <taxon>Bacillati</taxon>
        <taxon>Actinomycetota</taxon>
        <taxon>Actinomycetes</taxon>
        <taxon>Micrococcales</taxon>
        <taxon>Microbacteriaceae</taxon>
        <taxon>Microbacterium</taxon>
    </lineage>
</organism>
<dbReference type="EMBL" id="JAEUAW010000010">
    <property type="protein sequence ID" value="MBW9094652.1"/>
    <property type="molecule type" value="Genomic_DNA"/>
</dbReference>
<evidence type="ECO:0000256" key="3">
    <source>
        <dbReference type="SAM" id="SignalP"/>
    </source>
</evidence>
<comment type="caution">
    <text evidence="4">The sequence shown here is derived from an EMBL/GenBank/DDBJ whole genome shotgun (WGS) entry which is preliminary data.</text>
</comment>
<proteinExistence type="predicted"/>
<feature type="chain" id="PRO_5045089902" description="DUF2746 domain-containing protein" evidence="3">
    <location>
        <begin position="20"/>
        <end position="132"/>
    </location>
</feature>
<keyword evidence="5" id="KW-1185">Reference proteome</keyword>
<accession>A0ABS7HNW1</accession>
<reference evidence="4 5" key="1">
    <citation type="journal article" date="2021" name="MBio">
        <title>Poor Competitiveness of Bradyrhizobium in Pigeon Pea Root Colonization in Indian Soils.</title>
        <authorList>
            <person name="Chalasani D."/>
            <person name="Basu A."/>
            <person name="Pullabhotla S.V.S.R.N."/>
            <person name="Jorrin B."/>
            <person name="Neal A.L."/>
            <person name="Poole P.S."/>
            <person name="Podile A.R."/>
            <person name="Tkacz A."/>
        </authorList>
    </citation>
    <scope>NUCLEOTIDE SEQUENCE [LARGE SCALE GENOMIC DNA]</scope>
    <source>
        <strain evidence="4 5">HU14</strain>
    </source>
</reference>
<gene>
    <name evidence="4" type="ORF">JNB62_13225</name>
</gene>
<feature type="transmembrane region" description="Helical" evidence="2">
    <location>
        <begin position="29"/>
        <end position="47"/>
    </location>
</feature>
<name>A0ABS7HNW1_9MICO</name>